<evidence type="ECO:0000313" key="1">
    <source>
        <dbReference type="EMBL" id="EDY22093.1"/>
    </source>
</evidence>
<dbReference type="Pfam" id="PF13370">
    <property type="entry name" value="Fer4_13"/>
    <property type="match status" value="1"/>
</dbReference>
<dbReference type="Gene3D" id="3.30.70.20">
    <property type="match status" value="1"/>
</dbReference>
<dbReference type="InParanoid" id="B4CU55"/>
<organism evidence="1 2">
    <name type="scientific">Chthoniobacter flavus Ellin428</name>
    <dbReference type="NCBI Taxonomy" id="497964"/>
    <lineage>
        <taxon>Bacteria</taxon>
        <taxon>Pseudomonadati</taxon>
        <taxon>Verrucomicrobiota</taxon>
        <taxon>Spartobacteria</taxon>
        <taxon>Chthoniobacterales</taxon>
        <taxon>Chthoniobacteraceae</taxon>
        <taxon>Chthoniobacter</taxon>
    </lineage>
</organism>
<accession>B4CU55</accession>
<dbReference type="SUPFAM" id="SSF54862">
    <property type="entry name" value="4Fe-4S ferredoxins"/>
    <property type="match status" value="1"/>
</dbReference>
<keyword evidence="2" id="KW-1185">Reference proteome</keyword>
<sequence>MADPTHTAPENVPGPYYVDDTCTDCDLCRSTAAEFFTRQNAGGYTYVHRQPQTPEEIALAEDARLACPTESIGNDGFAAPSTSSAN</sequence>
<dbReference type="EMBL" id="ABVL01000001">
    <property type="protein sequence ID" value="EDY22093.1"/>
    <property type="molecule type" value="Genomic_DNA"/>
</dbReference>
<dbReference type="AlphaFoldDB" id="B4CU55"/>
<dbReference type="STRING" id="497964.CfE428DRAFT_0218"/>
<protein>
    <submittedName>
        <fullName evidence="1">Putative ferredoxin</fullName>
    </submittedName>
</protein>
<reference evidence="1 2" key="1">
    <citation type="journal article" date="2011" name="J. Bacteriol.">
        <title>Genome sequence of Chthoniobacter flavus Ellin428, an aerobic heterotrophic soil bacterium.</title>
        <authorList>
            <person name="Kant R."/>
            <person name="van Passel M.W."/>
            <person name="Palva A."/>
            <person name="Lucas S."/>
            <person name="Lapidus A."/>
            <person name="Glavina Del Rio T."/>
            <person name="Dalin E."/>
            <person name="Tice H."/>
            <person name="Bruce D."/>
            <person name="Goodwin L."/>
            <person name="Pitluck S."/>
            <person name="Larimer F.W."/>
            <person name="Land M.L."/>
            <person name="Hauser L."/>
            <person name="Sangwan P."/>
            <person name="de Vos W.M."/>
            <person name="Janssen P.H."/>
            <person name="Smidt H."/>
        </authorList>
    </citation>
    <scope>NUCLEOTIDE SEQUENCE [LARGE SCALE GENOMIC DNA]</scope>
    <source>
        <strain evidence="1 2">Ellin428</strain>
    </source>
</reference>
<proteinExistence type="predicted"/>
<dbReference type="PANTHER" id="PTHR42773">
    <property type="entry name" value="METALLO-BETA-LACTAMASE-RELATED"/>
    <property type="match status" value="1"/>
</dbReference>
<dbReference type="PANTHER" id="PTHR42773:SF1">
    <property type="entry name" value="METALLO-BETA-LACTAMASE FAMILY PROTEIN"/>
    <property type="match status" value="1"/>
</dbReference>
<comment type="caution">
    <text evidence="1">The sequence shown here is derived from an EMBL/GenBank/DDBJ whole genome shotgun (WGS) entry which is preliminary data.</text>
</comment>
<name>B4CU55_9BACT</name>
<dbReference type="eggNOG" id="COG1141">
    <property type="taxonomic scope" value="Bacteria"/>
</dbReference>
<evidence type="ECO:0000313" key="2">
    <source>
        <dbReference type="Proteomes" id="UP000005824"/>
    </source>
</evidence>
<gene>
    <name evidence="1" type="ORF">CfE428DRAFT_0218</name>
</gene>
<dbReference type="RefSeq" id="WP_006977545.1">
    <property type="nucleotide sequence ID" value="NZ_ABVL01000001.1"/>
</dbReference>
<dbReference type="Proteomes" id="UP000005824">
    <property type="component" value="Unassembled WGS sequence"/>
</dbReference>